<dbReference type="Gene3D" id="3.40.525.10">
    <property type="entry name" value="CRAL-TRIO lipid binding domain"/>
    <property type="match status" value="1"/>
</dbReference>
<dbReference type="InterPro" id="IPR036865">
    <property type="entry name" value="CRAL-TRIO_dom_sf"/>
</dbReference>
<dbReference type="AlphaFoldDB" id="A0A914RBZ3"/>
<dbReference type="WBParaSite" id="PEQ_0000400801-mRNA-1">
    <property type="protein sequence ID" value="PEQ_0000400801-mRNA-1"/>
    <property type="gene ID" value="PEQ_0000400801"/>
</dbReference>
<accession>A0A914RBZ3</accession>
<evidence type="ECO:0000313" key="1">
    <source>
        <dbReference type="Proteomes" id="UP000887564"/>
    </source>
</evidence>
<dbReference type="InterPro" id="IPR036273">
    <property type="entry name" value="CRAL/TRIO_N_dom_sf"/>
</dbReference>
<protein>
    <submittedName>
        <fullName evidence="2">Uncharacterized protein</fullName>
    </submittedName>
</protein>
<reference evidence="2" key="1">
    <citation type="submission" date="2022-11" db="UniProtKB">
        <authorList>
            <consortium name="WormBaseParasite"/>
        </authorList>
    </citation>
    <scope>IDENTIFICATION</scope>
</reference>
<proteinExistence type="predicted"/>
<name>A0A914RBZ3_PAREQ</name>
<evidence type="ECO:0000313" key="2">
    <source>
        <dbReference type="WBParaSite" id="PEQ_0000400801-mRNA-1"/>
    </source>
</evidence>
<keyword evidence="1" id="KW-1185">Reference proteome</keyword>
<dbReference type="Proteomes" id="UP000887564">
    <property type="component" value="Unplaced"/>
</dbReference>
<sequence length="83" mass="9821">MKAQLNEEQEERVAQLRKLVKPNLTDYYDTDFNLLRWLQGHPGSVESVAEKLNEHLRARLNVRFVLSFEIVHLYEHQELVGFA</sequence>
<dbReference type="InterPro" id="IPR053302">
    <property type="entry name" value="CRAL-TRIO_domain"/>
</dbReference>
<organism evidence="1 2">
    <name type="scientific">Parascaris equorum</name>
    <name type="common">Equine roundworm</name>
    <dbReference type="NCBI Taxonomy" id="6256"/>
    <lineage>
        <taxon>Eukaryota</taxon>
        <taxon>Metazoa</taxon>
        <taxon>Ecdysozoa</taxon>
        <taxon>Nematoda</taxon>
        <taxon>Chromadorea</taxon>
        <taxon>Rhabditida</taxon>
        <taxon>Spirurina</taxon>
        <taxon>Ascaridomorpha</taxon>
        <taxon>Ascaridoidea</taxon>
        <taxon>Ascarididae</taxon>
        <taxon>Parascaris</taxon>
    </lineage>
</organism>
<dbReference type="PANTHER" id="PTHR47159">
    <property type="entry name" value="PROTEIN CBG07705-RELATED"/>
    <property type="match status" value="1"/>
</dbReference>
<dbReference type="PANTHER" id="PTHR47159:SF5">
    <property type="entry name" value="CRAL-TRIO DOMAIN-CONTAINING PROTEIN"/>
    <property type="match status" value="1"/>
</dbReference>
<dbReference type="SUPFAM" id="SSF46938">
    <property type="entry name" value="CRAL/TRIO N-terminal domain"/>
    <property type="match status" value="1"/>
</dbReference>